<sequence length="119" mass="14010">MDSDGEGELDCPKVKIPQGFNKRRSQRWRLARVVRILGHSFPFLFLQRRLQNMWACTGPITIAAMGQGFYSARFTTEHDYERVLTGGPWMIEDHYVLTRTWRRGFESEEEELTQTLVWA</sequence>
<gene>
    <name evidence="2" type="ORF">LTRI10_LOCUS40661</name>
</gene>
<dbReference type="Pfam" id="PF14111">
    <property type="entry name" value="DUF4283"/>
    <property type="match status" value="1"/>
</dbReference>
<name>A0AAV2FQB1_9ROSI</name>
<dbReference type="Proteomes" id="UP001497516">
    <property type="component" value="Chromosome 7"/>
</dbReference>
<dbReference type="InterPro" id="IPR040256">
    <property type="entry name" value="At4g02000-like"/>
</dbReference>
<evidence type="ECO:0000313" key="3">
    <source>
        <dbReference type="Proteomes" id="UP001497516"/>
    </source>
</evidence>
<dbReference type="InterPro" id="IPR025558">
    <property type="entry name" value="DUF4283"/>
</dbReference>
<reference evidence="2 3" key="1">
    <citation type="submission" date="2024-04" db="EMBL/GenBank/DDBJ databases">
        <authorList>
            <person name="Fracassetti M."/>
        </authorList>
    </citation>
    <scope>NUCLEOTIDE SEQUENCE [LARGE SCALE GENOMIC DNA]</scope>
</reference>
<dbReference type="EMBL" id="OZ034820">
    <property type="protein sequence ID" value="CAL1400541.1"/>
    <property type="molecule type" value="Genomic_DNA"/>
</dbReference>
<keyword evidence="3" id="KW-1185">Reference proteome</keyword>
<protein>
    <recommendedName>
        <fullName evidence="1">DUF4283 domain-containing protein</fullName>
    </recommendedName>
</protein>
<feature type="domain" description="DUF4283" evidence="1">
    <location>
        <begin position="26"/>
        <end position="108"/>
    </location>
</feature>
<dbReference type="AlphaFoldDB" id="A0AAV2FQB1"/>
<evidence type="ECO:0000259" key="1">
    <source>
        <dbReference type="Pfam" id="PF14111"/>
    </source>
</evidence>
<proteinExistence type="predicted"/>
<organism evidence="2 3">
    <name type="scientific">Linum trigynum</name>
    <dbReference type="NCBI Taxonomy" id="586398"/>
    <lineage>
        <taxon>Eukaryota</taxon>
        <taxon>Viridiplantae</taxon>
        <taxon>Streptophyta</taxon>
        <taxon>Embryophyta</taxon>
        <taxon>Tracheophyta</taxon>
        <taxon>Spermatophyta</taxon>
        <taxon>Magnoliopsida</taxon>
        <taxon>eudicotyledons</taxon>
        <taxon>Gunneridae</taxon>
        <taxon>Pentapetalae</taxon>
        <taxon>rosids</taxon>
        <taxon>fabids</taxon>
        <taxon>Malpighiales</taxon>
        <taxon>Linaceae</taxon>
        <taxon>Linum</taxon>
    </lineage>
</organism>
<dbReference type="PANTHER" id="PTHR31286:SF99">
    <property type="entry name" value="DUF4283 DOMAIN-CONTAINING PROTEIN"/>
    <property type="match status" value="1"/>
</dbReference>
<accession>A0AAV2FQB1</accession>
<evidence type="ECO:0000313" key="2">
    <source>
        <dbReference type="EMBL" id="CAL1400541.1"/>
    </source>
</evidence>
<dbReference type="PANTHER" id="PTHR31286">
    <property type="entry name" value="GLYCINE-RICH CELL WALL STRUCTURAL PROTEIN 1.8-LIKE"/>
    <property type="match status" value="1"/>
</dbReference>